<dbReference type="PANTHER" id="PTHR24406">
    <property type="entry name" value="TRANSCRIPTIONAL REPRESSOR CTCFL-RELATED"/>
    <property type="match status" value="1"/>
</dbReference>
<evidence type="ECO:0000313" key="14">
    <source>
        <dbReference type="RefSeq" id="XP_017030329.1"/>
    </source>
</evidence>
<reference evidence="14" key="1">
    <citation type="submission" date="2025-08" db="UniProtKB">
        <authorList>
            <consortium name="RefSeq"/>
        </authorList>
    </citation>
    <scope>IDENTIFICATION</scope>
    <source>
        <strain evidence="14">14028-0561.14</strain>
        <tissue evidence="14">Whole fly</tissue>
    </source>
</reference>
<dbReference type="PROSITE" id="PS00028">
    <property type="entry name" value="ZINC_FINGER_C2H2_1"/>
    <property type="match status" value="8"/>
</dbReference>
<evidence type="ECO:0000256" key="4">
    <source>
        <dbReference type="ARBA" id="ARBA00022771"/>
    </source>
</evidence>
<keyword evidence="3" id="KW-0677">Repeat</keyword>
<dbReference type="InterPro" id="IPR050888">
    <property type="entry name" value="ZnF_C2H2-type_TF"/>
</dbReference>
<dbReference type="GO" id="GO:0045944">
    <property type="term" value="P:positive regulation of transcription by RNA polymerase II"/>
    <property type="evidence" value="ECO:0007669"/>
    <property type="project" value="UniProtKB-ARBA"/>
</dbReference>
<evidence type="ECO:0000313" key="13">
    <source>
        <dbReference type="Proteomes" id="UP001652661"/>
    </source>
</evidence>
<comment type="subcellular location">
    <subcellularLocation>
        <location evidence="1">Nucleus</location>
    </subcellularLocation>
</comment>
<dbReference type="FunFam" id="3.30.160.60:FF:001557">
    <property type="entry name" value="Transcription factor E4F1"/>
    <property type="match status" value="1"/>
</dbReference>
<feature type="domain" description="C2H2-type" evidence="12">
    <location>
        <begin position="169"/>
        <end position="197"/>
    </location>
</feature>
<gene>
    <name evidence="14" type="primary">LOC108080187</name>
</gene>
<evidence type="ECO:0000256" key="3">
    <source>
        <dbReference type="ARBA" id="ARBA00022737"/>
    </source>
</evidence>
<feature type="domain" description="C2H2-type" evidence="12">
    <location>
        <begin position="199"/>
        <end position="227"/>
    </location>
</feature>
<dbReference type="AlphaFoldDB" id="A0A6P4J4P0"/>
<evidence type="ECO:0000259" key="12">
    <source>
        <dbReference type="PROSITE" id="PS50157"/>
    </source>
</evidence>
<dbReference type="Pfam" id="PF00096">
    <property type="entry name" value="zf-C2H2"/>
    <property type="match status" value="2"/>
</dbReference>
<sequence length="452" mass="52736">MLRTLTRETARQHCRTCLLKLDGERATEEYQSDAIPISPELQLLLDININLVPDRKPQNAAEEEQPWWPRELCPECLVLIQNFERFRTRAEECRQRLLQVLKKEEDDQKPEPYFEVVYEDLDGLNHDQESLHSLEPPEPDPDPDPIDEPVAKPEKCGGKAARSTARNSLKCPVCRHSFAHQLTLAAHVRKVHEGSKRPFQCDQCEKAYSFMGGLYTHIREVHTPLERRHPCDQPGCERVYTSRIAMQKHKRLKHSPRERDSAPRKFICEQCGASFNQSANLKYHRRTKHPTEDELAAKEGGSGDRHYCDICQKEFHSRYTLRYHTLQQHATANEDGSRQDVLPHECQVCGRRMAKKFMLLQHMLMHSSDKLPCEHCGRRFARRFELEAHVRAVHLKLKPFACRHCPESFASRKTLRHHEYIHTGEKPYVCGTCGQAFRQQTCLKNHRKVHDK</sequence>
<dbReference type="GO" id="GO:0003677">
    <property type="term" value="F:DNA binding"/>
    <property type="evidence" value="ECO:0007669"/>
    <property type="project" value="UniProtKB-KW"/>
</dbReference>
<feature type="domain" description="C2H2-type" evidence="12">
    <location>
        <begin position="266"/>
        <end position="294"/>
    </location>
</feature>
<keyword evidence="2" id="KW-0479">Metal-binding</keyword>
<feature type="domain" description="C2H2-type" evidence="12">
    <location>
        <begin position="344"/>
        <end position="371"/>
    </location>
</feature>
<feature type="compositionally biased region" description="Acidic residues" evidence="11">
    <location>
        <begin position="137"/>
        <end position="147"/>
    </location>
</feature>
<evidence type="ECO:0000256" key="5">
    <source>
        <dbReference type="ARBA" id="ARBA00022833"/>
    </source>
</evidence>
<organism evidence="13 14">
    <name type="scientific">Drosophila kikkawai</name>
    <name type="common">Fruit fly</name>
    <dbReference type="NCBI Taxonomy" id="30033"/>
    <lineage>
        <taxon>Eukaryota</taxon>
        <taxon>Metazoa</taxon>
        <taxon>Ecdysozoa</taxon>
        <taxon>Arthropoda</taxon>
        <taxon>Hexapoda</taxon>
        <taxon>Insecta</taxon>
        <taxon>Pterygota</taxon>
        <taxon>Neoptera</taxon>
        <taxon>Endopterygota</taxon>
        <taxon>Diptera</taxon>
        <taxon>Brachycera</taxon>
        <taxon>Muscomorpha</taxon>
        <taxon>Ephydroidea</taxon>
        <taxon>Drosophilidae</taxon>
        <taxon>Drosophila</taxon>
        <taxon>Sophophora</taxon>
    </lineage>
</organism>
<dbReference type="FunFam" id="3.30.160.60:FF:003921">
    <property type="entry name" value="AGAP001525-PA"/>
    <property type="match status" value="1"/>
</dbReference>
<evidence type="ECO:0000256" key="10">
    <source>
        <dbReference type="PROSITE-ProRule" id="PRU00042"/>
    </source>
</evidence>
<feature type="domain" description="C2H2-type" evidence="12">
    <location>
        <begin position="371"/>
        <end position="399"/>
    </location>
</feature>
<dbReference type="InterPro" id="IPR013087">
    <property type="entry name" value="Znf_C2H2_type"/>
</dbReference>
<keyword evidence="4 10" id="KW-0863">Zinc-finger</keyword>
<dbReference type="GO" id="GO:0008270">
    <property type="term" value="F:zinc ion binding"/>
    <property type="evidence" value="ECO:0007669"/>
    <property type="project" value="UniProtKB-KW"/>
</dbReference>
<keyword evidence="8" id="KW-0804">Transcription</keyword>
<keyword evidence="13" id="KW-1185">Reference proteome</keyword>
<dbReference type="InterPro" id="IPR012934">
    <property type="entry name" value="Znf_AD"/>
</dbReference>
<dbReference type="SMART" id="SM00355">
    <property type="entry name" value="ZnF_C2H2"/>
    <property type="match status" value="9"/>
</dbReference>
<accession>A0A6P4J4P0</accession>
<feature type="domain" description="C2H2-type" evidence="12">
    <location>
        <begin position="428"/>
        <end position="452"/>
    </location>
</feature>
<evidence type="ECO:0000256" key="9">
    <source>
        <dbReference type="ARBA" id="ARBA00023242"/>
    </source>
</evidence>
<evidence type="ECO:0000256" key="7">
    <source>
        <dbReference type="ARBA" id="ARBA00023125"/>
    </source>
</evidence>
<evidence type="ECO:0000256" key="6">
    <source>
        <dbReference type="ARBA" id="ARBA00023015"/>
    </source>
</evidence>
<dbReference type="SUPFAM" id="SSF57667">
    <property type="entry name" value="beta-beta-alpha zinc fingers"/>
    <property type="match status" value="4"/>
</dbReference>
<proteinExistence type="predicted"/>
<dbReference type="Gene3D" id="3.30.160.60">
    <property type="entry name" value="Classic Zinc Finger"/>
    <property type="match status" value="6"/>
</dbReference>
<dbReference type="InterPro" id="IPR036236">
    <property type="entry name" value="Znf_C2H2_sf"/>
</dbReference>
<feature type="domain" description="C2H2-type" evidence="12">
    <location>
        <begin position="400"/>
        <end position="427"/>
    </location>
</feature>
<protein>
    <submittedName>
        <fullName evidence="14">Zinc finger protein 664</fullName>
    </submittedName>
</protein>
<dbReference type="FunFam" id="3.30.160.60:FF:000557">
    <property type="entry name" value="zinc finger and SCAN domain-containing protein 29"/>
    <property type="match status" value="1"/>
</dbReference>
<dbReference type="GO" id="GO:0005634">
    <property type="term" value="C:nucleus"/>
    <property type="evidence" value="ECO:0007669"/>
    <property type="project" value="UniProtKB-SubCell"/>
</dbReference>
<keyword evidence="9" id="KW-0539">Nucleus</keyword>
<name>A0A6P4J4P0_DROKI</name>
<dbReference type="Pfam" id="PF13894">
    <property type="entry name" value="zf-C2H2_4"/>
    <property type="match status" value="1"/>
</dbReference>
<feature type="domain" description="C2H2-type" evidence="12">
    <location>
        <begin position="229"/>
        <end position="259"/>
    </location>
</feature>
<dbReference type="PROSITE" id="PS50157">
    <property type="entry name" value="ZINC_FINGER_C2H2_2"/>
    <property type="match status" value="9"/>
</dbReference>
<dbReference type="Pfam" id="PF07776">
    <property type="entry name" value="zf-AD"/>
    <property type="match status" value="1"/>
</dbReference>
<evidence type="ECO:0000256" key="1">
    <source>
        <dbReference type="ARBA" id="ARBA00004123"/>
    </source>
</evidence>
<keyword evidence="7" id="KW-0238">DNA-binding</keyword>
<dbReference type="OrthoDB" id="6077919at2759"/>
<dbReference type="OMA" id="YHTMQQH"/>
<evidence type="ECO:0000256" key="8">
    <source>
        <dbReference type="ARBA" id="ARBA00023163"/>
    </source>
</evidence>
<dbReference type="RefSeq" id="XP_017030329.1">
    <property type="nucleotide sequence ID" value="XM_017174840.3"/>
</dbReference>
<keyword evidence="6" id="KW-0805">Transcription regulation</keyword>
<dbReference type="Proteomes" id="UP001652661">
    <property type="component" value="Chromosome X"/>
</dbReference>
<dbReference type="GeneID" id="108080187"/>
<evidence type="ECO:0000256" key="2">
    <source>
        <dbReference type="ARBA" id="ARBA00022723"/>
    </source>
</evidence>
<feature type="region of interest" description="Disordered" evidence="11">
    <location>
        <begin position="128"/>
        <end position="159"/>
    </location>
</feature>
<keyword evidence="5" id="KW-0862">Zinc</keyword>
<evidence type="ECO:0000256" key="11">
    <source>
        <dbReference type="SAM" id="MobiDB-lite"/>
    </source>
</evidence>
<dbReference type="SMART" id="SM00868">
    <property type="entry name" value="zf-AD"/>
    <property type="match status" value="1"/>
</dbReference>
<feature type="domain" description="C2H2-type" evidence="12">
    <location>
        <begin position="306"/>
        <end position="334"/>
    </location>
</feature>